<reference evidence="1" key="1">
    <citation type="journal article" date="2013" name="Genetics">
        <title>The draft genome and transcriptome of Panagrellus redivivus are shaped by the harsh demands of a free-living lifestyle.</title>
        <authorList>
            <person name="Srinivasan J."/>
            <person name="Dillman A.R."/>
            <person name="Macchietto M.G."/>
            <person name="Heikkinen L."/>
            <person name="Lakso M."/>
            <person name="Fracchia K.M."/>
            <person name="Antoshechkin I."/>
            <person name="Mortazavi A."/>
            <person name="Wong G."/>
            <person name="Sternberg P.W."/>
        </authorList>
    </citation>
    <scope>NUCLEOTIDE SEQUENCE [LARGE SCALE GENOMIC DNA]</scope>
    <source>
        <strain evidence="1">MT8872</strain>
    </source>
</reference>
<dbReference type="WBParaSite" id="Pan_g22128.t1">
    <property type="protein sequence ID" value="Pan_g22128.t1"/>
    <property type="gene ID" value="Pan_g22128"/>
</dbReference>
<reference evidence="2" key="2">
    <citation type="submission" date="2020-10" db="UniProtKB">
        <authorList>
            <consortium name="WormBaseParasite"/>
        </authorList>
    </citation>
    <scope>IDENTIFICATION</scope>
</reference>
<dbReference type="Proteomes" id="UP000492821">
    <property type="component" value="Unassembled WGS sequence"/>
</dbReference>
<name>A0A7E4ZWV0_PANRE</name>
<proteinExistence type="predicted"/>
<sequence length="90" mass="9817">MQSPSLLEPLPKRTWCATFACKPQTASITLASHMSPTRLFTNPAAKRAKVMPLPIPGGFVKGSPRKVPKKETTACQFGLFLVFLTTANTR</sequence>
<evidence type="ECO:0000313" key="1">
    <source>
        <dbReference type="Proteomes" id="UP000492821"/>
    </source>
</evidence>
<protein>
    <submittedName>
        <fullName evidence="2">Secreted protein</fullName>
    </submittedName>
</protein>
<dbReference type="AlphaFoldDB" id="A0A7E4ZWV0"/>
<accession>A0A7E4ZWV0</accession>
<evidence type="ECO:0000313" key="2">
    <source>
        <dbReference type="WBParaSite" id="Pan_g22128.t1"/>
    </source>
</evidence>
<keyword evidence="1" id="KW-1185">Reference proteome</keyword>
<organism evidence="1 2">
    <name type="scientific">Panagrellus redivivus</name>
    <name type="common">Microworm</name>
    <dbReference type="NCBI Taxonomy" id="6233"/>
    <lineage>
        <taxon>Eukaryota</taxon>
        <taxon>Metazoa</taxon>
        <taxon>Ecdysozoa</taxon>
        <taxon>Nematoda</taxon>
        <taxon>Chromadorea</taxon>
        <taxon>Rhabditida</taxon>
        <taxon>Tylenchina</taxon>
        <taxon>Panagrolaimomorpha</taxon>
        <taxon>Panagrolaimoidea</taxon>
        <taxon>Panagrolaimidae</taxon>
        <taxon>Panagrellus</taxon>
    </lineage>
</organism>